<evidence type="ECO:0000313" key="3">
    <source>
        <dbReference type="Proteomes" id="UP000254425"/>
    </source>
</evidence>
<dbReference type="Proteomes" id="UP000254425">
    <property type="component" value="Chromosome"/>
</dbReference>
<dbReference type="RefSeq" id="WP_208881050.1">
    <property type="nucleotide sequence ID" value="NZ_CP031320.1"/>
</dbReference>
<dbReference type="InterPro" id="IPR021487">
    <property type="entry name" value="DUF3140"/>
</dbReference>
<sequence>MAASAGVSDELWDEFHTVVNMTSRELQEWLRAEDAGEETEELPDRAGKRTGRRVLEILGKRRTDLTDDDARVIERVCDVVRSQRPPELDPKSGGADWRHGLMDIGHDPLKPVR</sequence>
<accession>A0A345XU00</accession>
<evidence type="ECO:0000256" key="1">
    <source>
        <dbReference type="SAM" id="MobiDB-lite"/>
    </source>
</evidence>
<reference evidence="2 3" key="1">
    <citation type="submission" date="2018-07" db="EMBL/GenBank/DDBJ databases">
        <title>Draft genome of the type strain Streptomyces armeniacus ATCC 15676.</title>
        <authorList>
            <person name="Labana P."/>
            <person name="Gosse J.T."/>
            <person name="Boddy C.N."/>
        </authorList>
    </citation>
    <scope>NUCLEOTIDE SEQUENCE [LARGE SCALE GENOMIC DNA]</scope>
    <source>
        <strain evidence="2 3">ATCC 15676</strain>
    </source>
</reference>
<protein>
    <submittedName>
        <fullName evidence="2">DUF3140 domain-containing protein</fullName>
    </submittedName>
</protein>
<dbReference type="AlphaFoldDB" id="A0A345XU00"/>
<feature type="region of interest" description="Disordered" evidence="1">
    <location>
        <begin position="83"/>
        <end position="113"/>
    </location>
</feature>
<keyword evidence="3" id="KW-1185">Reference proteome</keyword>
<gene>
    <name evidence="2" type="ORF">DVA86_23175</name>
</gene>
<dbReference type="Pfam" id="PF11338">
    <property type="entry name" value="DUF3140"/>
    <property type="match status" value="1"/>
</dbReference>
<feature type="compositionally biased region" description="Basic and acidic residues" evidence="1">
    <location>
        <begin position="84"/>
        <end position="113"/>
    </location>
</feature>
<proteinExistence type="predicted"/>
<organism evidence="2 3">
    <name type="scientific">Streptomyces armeniacus</name>
    <dbReference type="NCBI Taxonomy" id="83291"/>
    <lineage>
        <taxon>Bacteria</taxon>
        <taxon>Bacillati</taxon>
        <taxon>Actinomycetota</taxon>
        <taxon>Actinomycetes</taxon>
        <taxon>Kitasatosporales</taxon>
        <taxon>Streptomycetaceae</taxon>
        <taxon>Streptomyces</taxon>
    </lineage>
</organism>
<dbReference type="EMBL" id="CP031320">
    <property type="protein sequence ID" value="AXK35116.1"/>
    <property type="molecule type" value="Genomic_DNA"/>
</dbReference>
<dbReference type="PANTHER" id="PTHR40630">
    <property type="entry name" value="POSSIBLE DNA-BINDING PROTEIN"/>
    <property type="match status" value="1"/>
</dbReference>
<dbReference type="PANTHER" id="PTHR40630:SF1">
    <property type="entry name" value="DNA-BINDING PROTEIN"/>
    <property type="match status" value="1"/>
</dbReference>
<dbReference type="KEGG" id="sarm:DVA86_23175"/>
<name>A0A345XU00_9ACTN</name>
<evidence type="ECO:0000313" key="2">
    <source>
        <dbReference type="EMBL" id="AXK35116.1"/>
    </source>
</evidence>